<feature type="domain" description="C3H1-type" evidence="8">
    <location>
        <begin position="95"/>
        <end position="121"/>
    </location>
</feature>
<dbReference type="GO" id="GO:0003723">
    <property type="term" value="F:RNA binding"/>
    <property type="evidence" value="ECO:0007669"/>
    <property type="project" value="TreeGrafter"/>
</dbReference>
<gene>
    <name evidence="9" type="ORF">PV327_004778</name>
</gene>
<evidence type="ECO:0000256" key="7">
    <source>
        <dbReference type="SAM" id="MobiDB-lite"/>
    </source>
</evidence>
<evidence type="ECO:0000256" key="4">
    <source>
        <dbReference type="ARBA" id="ARBA00022833"/>
    </source>
</evidence>
<evidence type="ECO:0000256" key="3">
    <source>
        <dbReference type="ARBA" id="ARBA00022771"/>
    </source>
</evidence>
<keyword evidence="2" id="KW-0677">Repeat</keyword>
<reference evidence="9" key="1">
    <citation type="journal article" date="2023" name="bioRxiv">
        <title>Scaffold-level genome assemblies of two parasitoid biocontrol wasps reveal the parthenogenesis mechanism and an associated novel virus.</title>
        <authorList>
            <person name="Inwood S."/>
            <person name="Skelly J."/>
            <person name="Guhlin J."/>
            <person name="Harrop T."/>
            <person name="Goldson S."/>
            <person name="Dearden P."/>
        </authorList>
    </citation>
    <scope>NUCLEOTIDE SEQUENCE</scope>
    <source>
        <strain evidence="9">Lincoln</strain>
        <tissue evidence="9">Whole body</tissue>
    </source>
</reference>
<feature type="zinc finger region" description="C3H1-type" evidence="5">
    <location>
        <begin position="48"/>
        <end position="69"/>
    </location>
</feature>
<feature type="zinc finger region" description="C3H1-type" evidence="5">
    <location>
        <begin position="11"/>
        <end position="38"/>
    </location>
</feature>
<evidence type="ECO:0000256" key="5">
    <source>
        <dbReference type="PROSITE-ProRule" id="PRU00723"/>
    </source>
</evidence>
<reference evidence="9" key="2">
    <citation type="submission" date="2023-03" db="EMBL/GenBank/DDBJ databases">
        <authorList>
            <person name="Inwood S.N."/>
            <person name="Skelly J.G."/>
            <person name="Guhlin J."/>
            <person name="Harrop T.W.R."/>
            <person name="Goldson S.G."/>
            <person name="Dearden P.K."/>
        </authorList>
    </citation>
    <scope>NUCLEOTIDE SEQUENCE</scope>
    <source>
        <strain evidence="9">Lincoln</strain>
        <tissue evidence="9">Whole body</tissue>
    </source>
</reference>
<organism evidence="9 10">
    <name type="scientific">Microctonus hyperodae</name>
    <name type="common">Parasitoid wasp</name>
    <dbReference type="NCBI Taxonomy" id="165561"/>
    <lineage>
        <taxon>Eukaryota</taxon>
        <taxon>Metazoa</taxon>
        <taxon>Ecdysozoa</taxon>
        <taxon>Arthropoda</taxon>
        <taxon>Hexapoda</taxon>
        <taxon>Insecta</taxon>
        <taxon>Pterygota</taxon>
        <taxon>Neoptera</taxon>
        <taxon>Endopterygota</taxon>
        <taxon>Hymenoptera</taxon>
        <taxon>Apocrita</taxon>
        <taxon>Ichneumonoidea</taxon>
        <taxon>Braconidae</taxon>
        <taxon>Euphorinae</taxon>
        <taxon>Microctonus</taxon>
    </lineage>
</organism>
<dbReference type="Proteomes" id="UP001168972">
    <property type="component" value="Unassembled WGS sequence"/>
</dbReference>
<evidence type="ECO:0000259" key="8">
    <source>
        <dbReference type="PROSITE" id="PS50103"/>
    </source>
</evidence>
<dbReference type="GO" id="GO:0043484">
    <property type="term" value="P:regulation of RNA splicing"/>
    <property type="evidence" value="ECO:0007669"/>
    <property type="project" value="TreeGrafter"/>
</dbReference>
<evidence type="ECO:0000313" key="9">
    <source>
        <dbReference type="EMBL" id="KAK0167371.1"/>
    </source>
</evidence>
<accession>A0AA39FDG9</accession>
<feature type="region of interest" description="Disordered" evidence="7">
    <location>
        <begin position="366"/>
        <end position="390"/>
    </location>
</feature>
<keyword evidence="4 5" id="KW-0862">Zinc</keyword>
<dbReference type="EMBL" id="JAQQBR010001832">
    <property type="protein sequence ID" value="KAK0167371.1"/>
    <property type="molecule type" value="Genomic_DNA"/>
</dbReference>
<evidence type="ECO:0000313" key="10">
    <source>
        <dbReference type="Proteomes" id="UP001168972"/>
    </source>
</evidence>
<keyword evidence="3 5" id="KW-0863">Zinc-finger</keyword>
<evidence type="ECO:0000256" key="6">
    <source>
        <dbReference type="SAM" id="Coils"/>
    </source>
</evidence>
<feature type="domain" description="C3H1-type" evidence="8">
    <location>
        <begin position="11"/>
        <end position="38"/>
    </location>
</feature>
<feature type="domain" description="C3H1-type" evidence="8">
    <location>
        <begin position="48"/>
        <end position="69"/>
    </location>
</feature>
<feature type="coiled-coil region" evidence="6">
    <location>
        <begin position="238"/>
        <end position="272"/>
    </location>
</feature>
<feature type="zinc finger region" description="C3H1-type" evidence="5">
    <location>
        <begin position="95"/>
        <end position="121"/>
    </location>
</feature>
<dbReference type="InterPro" id="IPR000571">
    <property type="entry name" value="Znf_CCCH"/>
</dbReference>
<dbReference type="Gene3D" id="3.30.1370.210">
    <property type="match status" value="2"/>
</dbReference>
<dbReference type="GO" id="GO:0008270">
    <property type="term" value="F:zinc ion binding"/>
    <property type="evidence" value="ECO:0007669"/>
    <property type="project" value="UniProtKB-KW"/>
</dbReference>
<evidence type="ECO:0000256" key="1">
    <source>
        <dbReference type="ARBA" id="ARBA00022723"/>
    </source>
</evidence>
<dbReference type="AlphaFoldDB" id="A0AA39FDG9"/>
<comment type="caution">
    <text evidence="9">The sequence shown here is derived from an EMBL/GenBank/DDBJ whole genome shotgun (WGS) entry which is preliminary data.</text>
</comment>
<feature type="compositionally biased region" description="Low complexity" evidence="7">
    <location>
        <begin position="368"/>
        <end position="387"/>
    </location>
</feature>
<keyword evidence="6" id="KW-0175">Coiled coil</keyword>
<sequence>MTGGLNSSSDSGSNRVCRDFLRNVCHRGKRCKYLHERSNDNPIEEYTFCHDFQNGMCNWPGCRFLHCTENEEKHFRATGELPSHIVNRMKNNLDKSEYPLCKDFIKGSCQRINCKFRHYKKEESQHNVINSPLMNPSRSQHNIDNISNNDTRRYVEEDRNFHWQLEDHHHSLVVNNGFNASLYPGDHAGPPEPKRRIVSTGETIVHFETSPLVGQHTTQPPVTSGYYYPVIARNDTRAIILDDENSLLRKKIEELKKQVNDLTATNEFLLDQNAQLRMSGKRTTNVTAVTVPAVTITNTVPPSQAPTPQQMVNAAVAAGTLRTVTASVATVPVSIATVAPVSIAAVSMAPVSIPPPIVTMAQQTITMSGSGPQPANQQPQNSQQSANLPLSISGPTAPLVSYPIMTQELRPVLQ</sequence>
<protein>
    <recommendedName>
        <fullName evidence="8">C3H1-type domain-containing protein</fullName>
    </recommendedName>
</protein>
<dbReference type="PROSITE" id="PS50103">
    <property type="entry name" value="ZF_C3H1"/>
    <property type="match status" value="3"/>
</dbReference>
<dbReference type="SMART" id="SM00356">
    <property type="entry name" value="ZnF_C3H1"/>
    <property type="match status" value="3"/>
</dbReference>
<keyword evidence="1 5" id="KW-0479">Metal-binding</keyword>
<proteinExistence type="predicted"/>
<dbReference type="PANTHER" id="PTHR12675:SF6">
    <property type="entry name" value="ZINC FINGER CCCH DOMAIN-CONTAINING PROTEIN 10"/>
    <property type="match status" value="1"/>
</dbReference>
<keyword evidence="10" id="KW-1185">Reference proteome</keyword>
<evidence type="ECO:0000256" key="2">
    <source>
        <dbReference type="ARBA" id="ARBA00022737"/>
    </source>
</evidence>
<dbReference type="Pfam" id="PF00642">
    <property type="entry name" value="zf-CCCH"/>
    <property type="match status" value="1"/>
</dbReference>
<dbReference type="PANTHER" id="PTHR12675">
    <property type="entry name" value="MUSCLEBLIND-LIKE PROTEIN"/>
    <property type="match status" value="1"/>
</dbReference>
<dbReference type="CDD" id="cd14686">
    <property type="entry name" value="bZIP"/>
    <property type="match status" value="1"/>
</dbReference>
<name>A0AA39FDG9_MICHY</name>